<proteinExistence type="predicted"/>
<feature type="compositionally biased region" description="Basic and acidic residues" evidence="2">
    <location>
        <begin position="158"/>
        <end position="167"/>
    </location>
</feature>
<evidence type="ECO:0000256" key="1">
    <source>
        <dbReference type="SAM" id="Coils"/>
    </source>
</evidence>
<accession>A0A0K1PFN1</accession>
<dbReference type="RefSeq" id="WP_050726419.1">
    <property type="nucleotide sequence ID" value="NZ_CP012332.1"/>
</dbReference>
<gene>
    <name evidence="3" type="ORF">AKJ08_2603</name>
</gene>
<protein>
    <submittedName>
        <fullName evidence="3">TolA protein</fullName>
    </submittedName>
</protein>
<dbReference type="KEGG" id="vin:AKJ08_2603"/>
<feature type="compositionally biased region" description="Low complexity" evidence="2">
    <location>
        <begin position="116"/>
        <end position="157"/>
    </location>
</feature>
<keyword evidence="1" id="KW-0175">Coiled coil</keyword>
<organism evidence="3 4">
    <name type="scientific">Vulgatibacter incomptus</name>
    <dbReference type="NCBI Taxonomy" id="1391653"/>
    <lineage>
        <taxon>Bacteria</taxon>
        <taxon>Pseudomonadati</taxon>
        <taxon>Myxococcota</taxon>
        <taxon>Myxococcia</taxon>
        <taxon>Myxococcales</taxon>
        <taxon>Cystobacterineae</taxon>
        <taxon>Vulgatibacteraceae</taxon>
        <taxon>Vulgatibacter</taxon>
    </lineage>
</organism>
<evidence type="ECO:0000313" key="4">
    <source>
        <dbReference type="Proteomes" id="UP000055590"/>
    </source>
</evidence>
<keyword evidence="4" id="KW-1185">Reference proteome</keyword>
<dbReference type="EMBL" id="CP012332">
    <property type="protein sequence ID" value="AKU92216.1"/>
    <property type="molecule type" value="Genomic_DNA"/>
</dbReference>
<feature type="coiled-coil region" evidence="1">
    <location>
        <begin position="285"/>
        <end position="350"/>
    </location>
</feature>
<evidence type="ECO:0000256" key="2">
    <source>
        <dbReference type="SAM" id="MobiDB-lite"/>
    </source>
</evidence>
<sequence length="444" mass="47019">MKRAFDSNVSRAKPRTRLLDALAPEPEESSISPDLAALIARPRASLPDRRPAEGAKAAAATAVLAGAVAAEVSATRAPAPARRDGLVEVEAKLADQASQVAHEASRARGGLPAHMARAAASAQQPAAPSRPVESMPATTPAPQPRAEAARSSASTTAHARERFERPSADLAATVREELRSAARPMVQQAAETKAAPSVPTGLSADLAQTVSRAHAGRTRIPAPAAETVREGRARIEELRGRLMAAQEPKPAPLLPPGGAAAAVRNAVTDLRARLAAAVSERDTIAKTLEATRDDLRRVSQELTERTKALAAAETVAAERARVAEELVAEAEALAEERDQALSRILELKSLDEQQLRLLADAERALAERDQRLERGAYEATELLGLVDAQAIELEELQARLMERTTERDAALGRAAGLEADLERHRGTSEALAELQRLVASESNG</sequence>
<dbReference type="Proteomes" id="UP000055590">
    <property type="component" value="Chromosome"/>
</dbReference>
<dbReference type="STRING" id="1391653.AKJ08_2603"/>
<reference evidence="3 4" key="1">
    <citation type="submission" date="2015-08" db="EMBL/GenBank/DDBJ databases">
        <authorList>
            <person name="Babu N.S."/>
            <person name="Beckwith C.J."/>
            <person name="Beseler K.G."/>
            <person name="Brison A."/>
            <person name="Carone J.V."/>
            <person name="Caskin T.P."/>
            <person name="Diamond M."/>
            <person name="Durham M.E."/>
            <person name="Foxe J.M."/>
            <person name="Go M."/>
            <person name="Henderson B.A."/>
            <person name="Jones I.B."/>
            <person name="McGettigan J.A."/>
            <person name="Micheletti S.J."/>
            <person name="Nasrallah M.E."/>
            <person name="Ortiz D."/>
            <person name="Piller C.R."/>
            <person name="Privatt S.R."/>
            <person name="Schneider S.L."/>
            <person name="Sharp S."/>
            <person name="Smith T.C."/>
            <person name="Stanton J.D."/>
            <person name="Ullery H.E."/>
            <person name="Wilson R.J."/>
            <person name="Serrano M.G."/>
            <person name="Buck G."/>
            <person name="Lee V."/>
            <person name="Wang Y."/>
            <person name="Carvalho R."/>
            <person name="Voegtly L."/>
            <person name="Shi R."/>
            <person name="Duckworth R."/>
            <person name="Johnson A."/>
            <person name="Loviza R."/>
            <person name="Walstead R."/>
            <person name="Shah Z."/>
            <person name="Kiflezghi M."/>
            <person name="Wade K."/>
            <person name="Ball S.L."/>
            <person name="Bradley K.W."/>
            <person name="Asai D.J."/>
            <person name="Bowman C.A."/>
            <person name="Russell D.A."/>
            <person name="Pope W.H."/>
            <person name="Jacobs-Sera D."/>
            <person name="Hendrix R.W."/>
            <person name="Hatfull G.F."/>
        </authorList>
    </citation>
    <scope>NUCLEOTIDE SEQUENCE [LARGE SCALE GENOMIC DNA]</scope>
    <source>
        <strain evidence="3 4">DSM 27710</strain>
    </source>
</reference>
<evidence type="ECO:0000313" key="3">
    <source>
        <dbReference type="EMBL" id="AKU92216.1"/>
    </source>
</evidence>
<feature type="region of interest" description="Disordered" evidence="2">
    <location>
        <begin position="98"/>
        <end position="170"/>
    </location>
</feature>
<feature type="region of interest" description="Disordered" evidence="2">
    <location>
        <begin position="1"/>
        <end position="30"/>
    </location>
</feature>
<name>A0A0K1PFN1_9BACT</name>
<dbReference type="AlphaFoldDB" id="A0A0K1PFN1"/>